<dbReference type="AlphaFoldDB" id="A0A937RQD5"/>
<evidence type="ECO:0000313" key="3">
    <source>
        <dbReference type="EMBL" id="MBL7631464.1"/>
    </source>
</evidence>
<dbReference type="InterPro" id="IPR025579">
    <property type="entry name" value="DUF4357"/>
</dbReference>
<evidence type="ECO:0000259" key="2">
    <source>
        <dbReference type="PROSITE" id="PS50164"/>
    </source>
</evidence>
<dbReference type="EMBL" id="JAEACQ010000273">
    <property type="protein sequence ID" value="MBL7631464.1"/>
    <property type="molecule type" value="Genomic_DNA"/>
</dbReference>
<sequence>MFVGAGRRGRGRTIRIFLPDGVPQGLRVIDRSGSTGISLAFSRADYPTARARTTLSQTGVYILLGPDPMDERRERVYVGEAEEVRDRLDQHQKEKDFWTRAVVFTAKDNSLNKAHVRYLEARLIELATEAKVAVLDNGNAPPARDLGEAEVADMESYLDEILLFLPLVNVGVFDVVRVESEAIAAASSTHEPDTVRLESDGLPYFLSAQLTSAEARDGARGFVVLDGALGRAATKVMNPAYRQLRQQLIDEGVLIPHGNDQIRLTKNYVFNSPSSAASVLTGGSKNGRTEWKDRNGNTLKQNQAASTETS</sequence>
<comment type="caution">
    <text evidence="3">The sequence shown here is derived from an EMBL/GenBank/DDBJ whole genome shotgun (WGS) entry which is preliminary data.</text>
</comment>
<feature type="region of interest" description="Disordered" evidence="1">
    <location>
        <begin position="276"/>
        <end position="310"/>
    </location>
</feature>
<evidence type="ECO:0000256" key="1">
    <source>
        <dbReference type="SAM" id="MobiDB-lite"/>
    </source>
</evidence>
<dbReference type="InterPro" id="IPR000305">
    <property type="entry name" value="GIY-YIG_endonuc"/>
</dbReference>
<evidence type="ECO:0000313" key="4">
    <source>
        <dbReference type="Proteomes" id="UP000604475"/>
    </source>
</evidence>
<reference evidence="3" key="1">
    <citation type="submission" date="2020-12" db="EMBL/GenBank/DDBJ databases">
        <title>Genomic characterization of non-nitrogen-fixing Frankia strains.</title>
        <authorList>
            <person name="Carlos-Shanley C."/>
            <person name="Guerra T."/>
            <person name="Hahn D."/>
        </authorList>
    </citation>
    <scope>NUCLEOTIDE SEQUENCE</scope>
    <source>
        <strain evidence="3">CN6</strain>
    </source>
</reference>
<keyword evidence="4" id="KW-1185">Reference proteome</keyword>
<feature type="domain" description="GIY-YIG" evidence="2">
    <location>
        <begin position="56"/>
        <end position="134"/>
    </location>
</feature>
<dbReference type="PROSITE" id="PS50164">
    <property type="entry name" value="GIY_YIG"/>
    <property type="match status" value="1"/>
</dbReference>
<proteinExistence type="predicted"/>
<gene>
    <name evidence="3" type="ORF">I7412_30760</name>
</gene>
<accession>A0A937RQD5</accession>
<dbReference type="RefSeq" id="WP_203010384.1">
    <property type="nucleotide sequence ID" value="NZ_JADWYV010000061.1"/>
</dbReference>
<organism evidence="3 4">
    <name type="scientific">Frankia nepalensis</name>
    <dbReference type="NCBI Taxonomy" id="1836974"/>
    <lineage>
        <taxon>Bacteria</taxon>
        <taxon>Bacillati</taxon>
        <taxon>Actinomycetota</taxon>
        <taxon>Actinomycetes</taxon>
        <taxon>Frankiales</taxon>
        <taxon>Frankiaceae</taxon>
        <taxon>Frankia</taxon>
    </lineage>
</organism>
<protein>
    <submittedName>
        <fullName evidence="3">GIY-YIG nuclease family protein</fullName>
    </submittedName>
</protein>
<dbReference type="Pfam" id="PF14267">
    <property type="entry name" value="DUF4357"/>
    <property type="match status" value="1"/>
</dbReference>
<feature type="compositionally biased region" description="Polar residues" evidence="1">
    <location>
        <begin position="296"/>
        <end position="310"/>
    </location>
</feature>
<name>A0A937RQD5_9ACTN</name>
<dbReference type="Proteomes" id="UP000604475">
    <property type="component" value="Unassembled WGS sequence"/>
</dbReference>
<dbReference type="CDD" id="cd10447">
    <property type="entry name" value="GIY-YIG_unchar_2"/>
    <property type="match status" value="1"/>
</dbReference>